<accession>A0A7R9H6L2</accession>
<feature type="region of interest" description="Disordered" evidence="1">
    <location>
        <begin position="231"/>
        <end position="359"/>
    </location>
</feature>
<sequence length="1291" mass="140827">MSSTVDVRQWFRGAAGDLSRHARDFGITFVGDDGDVLLKEECVSPTLPPMPSLIPLSELPGGGGGDRVNGGAGFGGGDVYDFAEDSDQFSGVSEGYGGIFVVNGGEGCAEKDDEDKLLRLFGGGDSDTNSVAGSVSECNAGGGVLGDGPLPKDDEDEVGRACGRDVALCFGANSGASRCSVVLDPLPTELLRSLTQEGRISAQEAARSCHHSESNYDSEIHGLLDEMVSAVEGEGEEETSFAARRRASPPSRDLEDEEEEDGRIDADEESRDCSLAGAEEGEASRRKSRHRKSDNPRKLRRRRDTRSSSSSCKKRRKRSTSCSTTSSNGSNLSKHHKHHHKHRHRRKSRADTPVGPTLTPRVNPIFVWVKQEGTRIAEVLCEDYDKRNRIRITKTPNGWRAIPRTEMLASTSAVVAVPAAGSQQRAAQTVPAGSSGGDGSEECRSAEPPGGGEEREDGEPIDGSTEDVNCPNNELLVYENIDLANRTDEDESPYLDTKDKKDLRRDLETVAAETPLDVYDFVDDEIEHSSKFLSHDHQVCDDDCELQEVQTLENECDNSTVESDKADSSETRASEEGTCVREASVMEVDSEPTDLSLPKKRRAEDDSVLIPKKIIARSLSLALPAIPSPQPKPSPQPSDRQINNLLPAHQQKPLSKSVFLESLLSSPKKCHQTPVVHSSANNVQPLNLGAQVNRNVRSPTVSCSEDKKPFARSSEESQEQPKAKCQKVEDITLKNLLSRKPKLSLKLPRHTVSSVSEVKPTIKKQELDQFSEATRKEKSRLLELLTSEPASVTTTTSLPHDLDPLAQLKTVLSDPNITVPDPLLVPRDRLQELVASPGREIPRLLTVRPELRLPDILAYPSLLQDPDLLVVSLQHLQKILQKTGNSFNEAEAMANSTLGAFLEWQWYQHQQMAAASEIMDSQRKHQERKSAELLANDMDAATTAALNQMLWLSHLEAAAALASRDNNSDFLSMLNAMLPKTLSPPASRQHTFGPGFVSPSPPGVPRSADYKNQLEFQQTLALWQKVMSQPNSPGALSPSNRHLKTNPAANNHVKNLTNNKLSNGEKMNSSSARTSPISPNVHQHRPTGNNGVCVRSGEFLQVPQPFPYNHHRQQHQPPPVGQNHSPVPTKPPKSEFPPINASTKSAVTCKSLLNLLSNQRRQHGHKLQQEPVEPPHGTLLSALGKPPVNAQGNPASSPVPRLLPIPQGGGGGTPMDLSGSYDTMHSSPVSKLKVKKYLVDPNNKPRLLKAELAPALVSPTGAVRMEDLPLQTAALWHPLFGRLVLIFTLDW</sequence>
<gene>
    <name evidence="2" type="ORF">TCEB3V08_LOCUS10204</name>
</gene>
<name>A0A7R9H6L2_TIMCR</name>
<feature type="compositionally biased region" description="Polar residues" evidence="1">
    <location>
        <begin position="1047"/>
        <end position="1087"/>
    </location>
</feature>
<protein>
    <submittedName>
        <fullName evidence="2">Uncharacterized protein</fullName>
    </submittedName>
</protein>
<feature type="compositionally biased region" description="Basic and acidic residues" evidence="1">
    <location>
        <begin position="562"/>
        <end position="578"/>
    </location>
</feature>
<organism evidence="2">
    <name type="scientific">Timema cristinae</name>
    <name type="common">Walking stick</name>
    <dbReference type="NCBI Taxonomy" id="61476"/>
    <lineage>
        <taxon>Eukaryota</taxon>
        <taxon>Metazoa</taxon>
        <taxon>Ecdysozoa</taxon>
        <taxon>Arthropoda</taxon>
        <taxon>Hexapoda</taxon>
        <taxon>Insecta</taxon>
        <taxon>Pterygota</taxon>
        <taxon>Neoptera</taxon>
        <taxon>Polyneoptera</taxon>
        <taxon>Phasmatodea</taxon>
        <taxon>Timematodea</taxon>
        <taxon>Timematoidea</taxon>
        <taxon>Timematidae</taxon>
        <taxon>Timema</taxon>
    </lineage>
</organism>
<feature type="region of interest" description="Disordered" evidence="1">
    <location>
        <begin position="1106"/>
        <end position="1136"/>
    </location>
</feature>
<feature type="compositionally biased region" description="Basic residues" evidence="1">
    <location>
        <begin position="333"/>
        <end position="348"/>
    </location>
</feature>
<dbReference type="EMBL" id="OC321317">
    <property type="protein sequence ID" value="CAD7409835.1"/>
    <property type="molecule type" value="Genomic_DNA"/>
</dbReference>
<feature type="region of interest" description="Disordered" evidence="1">
    <location>
        <begin position="1045"/>
        <end position="1087"/>
    </location>
</feature>
<feature type="region of interest" description="Disordered" evidence="1">
    <location>
        <begin position="555"/>
        <end position="578"/>
    </location>
</feature>
<evidence type="ECO:0000313" key="2">
    <source>
        <dbReference type="EMBL" id="CAD7409835.1"/>
    </source>
</evidence>
<reference evidence="2" key="1">
    <citation type="submission" date="2020-11" db="EMBL/GenBank/DDBJ databases">
        <authorList>
            <person name="Tran Van P."/>
        </authorList>
    </citation>
    <scope>NUCLEOTIDE SEQUENCE</scope>
</reference>
<feature type="compositionally biased region" description="Low complexity" evidence="1">
    <location>
        <begin position="320"/>
        <end position="332"/>
    </location>
</feature>
<feature type="region of interest" description="Disordered" evidence="1">
    <location>
        <begin position="697"/>
        <end position="723"/>
    </location>
</feature>
<proteinExistence type="predicted"/>
<feature type="compositionally biased region" description="Basic residues" evidence="1">
    <location>
        <begin position="286"/>
        <end position="304"/>
    </location>
</feature>
<feature type="region of interest" description="Disordered" evidence="1">
    <location>
        <begin position="420"/>
        <end position="473"/>
    </location>
</feature>
<feature type="compositionally biased region" description="Acidic residues" evidence="1">
    <location>
        <begin position="254"/>
        <end position="270"/>
    </location>
</feature>
<feature type="region of interest" description="Disordered" evidence="1">
    <location>
        <begin position="985"/>
        <end position="1005"/>
    </location>
</feature>
<evidence type="ECO:0000256" key="1">
    <source>
        <dbReference type="SAM" id="MobiDB-lite"/>
    </source>
</evidence>
<feature type="compositionally biased region" description="Basic and acidic residues" evidence="1">
    <location>
        <begin position="704"/>
        <end position="723"/>
    </location>
</feature>